<dbReference type="GO" id="GO:0003689">
    <property type="term" value="F:DNA clamp loader activity"/>
    <property type="evidence" value="ECO:0007669"/>
    <property type="project" value="TreeGrafter"/>
</dbReference>
<comment type="similarity">
    <text evidence="1">Belongs to the activator 1 small subunits family.</text>
</comment>
<evidence type="ECO:0000256" key="2">
    <source>
        <dbReference type="ARBA" id="ARBA00022705"/>
    </source>
</evidence>
<name>A0A6J1WK67_GALME</name>
<dbReference type="Gene3D" id="3.40.50.300">
    <property type="entry name" value="P-loop containing nucleotide triphosphate hydrolases"/>
    <property type="match status" value="1"/>
</dbReference>
<dbReference type="InterPro" id="IPR003593">
    <property type="entry name" value="AAA+_ATPase"/>
</dbReference>
<gene>
    <name evidence="9" type="primary">LOC113512070</name>
</gene>
<evidence type="ECO:0000313" key="8">
    <source>
        <dbReference type="Proteomes" id="UP001652740"/>
    </source>
</evidence>
<dbReference type="Gene3D" id="1.10.8.60">
    <property type="match status" value="1"/>
</dbReference>
<dbReference type="Pfam" id="PF00004">
    <property type="entry name" value="AAA"/>
    <property type="match status" value="1"/>
</dbReference>
<evidence type="ECO:0000256" key="6">
    <source>
        <dbReference type="SAM" id="MobiDB-lite"/>
    </source>
</evidence>
<dbReference type="InterPro" id="IPR050238">
    <property type="entry name" value="DNA_Rep/Repair_Clamp_Loader"/>
</dbReference>
<dbReference type="SUPFAM" id="SSF52540">
    <property type="entry name" value="P-loop containing nucleoside triphosphate hydrolases"/>
    <property type="match status" value="1"/>
</dbReference>
<keyword evidence="4" id="KW-0067">ATP-binding</keyword>
<dbReference type="GO" id="GO:0005524">
    <property type="term" value="F:ATP binding"/>
    <property type="evidence" value="ECO:0007669"/>
    <property type="project" value="UniProtKB-KW"/>
</dbReference>
<dbReference type="RefSeq" id="XP_026751642.2">
    <property type="nucleotide sequence ID" value="XM_026895841.3"/>
</dbReference>
<dbReference type="NCBIfam" id="NF001679">
    <property type="entry name" value="PRK00440.1"/>
    <property type="match status" value="1"/>
</dbReference>
<dbReference type="CDD" id="cd00009">
    <property type="entry name" value="AAA"/>
    <property type="match status" value="1"/>
</dbReference>
<dbReference type="AlphaFoldDB" id="A0A6J1WK67"/>
<keyword evidence="8" id="KW-1185">Reference proteome</keyword>
<feature type="region of interest" description="Disordered" evidence="6">
    <location>
        <begin position="1"/>
        <end position="28"/>
    </location>
</feature>
<keyword evidence="2" id="KW-0235">DNA replication</keyword>
<organism evidence="8 9">
    <name type="scientific">Galleria mellonella</name>
    <name type="common">Greater wax moth</name>
    <dbReference type="NCBI Taxonomy" id="7137"/>
    <lineage>
        <taxon>Eukaryota</taxon>
        <taxon>Metazoa</taxon>
        <taxon>Ecdysozoa</taxon>
        <taxon>Arthropoda</taxon>
        <taxon>Hexapoda</taxon>
        <taxon>Insecta</taxon>
        <taxon>Pterygota</taxon>
        <taxon>Neoptera</taxon>
        <taxon>Endopterygota</taxon>
        <taxon>Lepidoptera</taxon>
        <taxon>Glossata</taxon>
        <taxon>Ditrysia</taxon>
        <taxon>Pyraloidea</taxon>
        <taxon>Pyralidae</taxon>
        <taxon>Galleriinae</taxon>
        <taxon>Galleria</taxon>
    </lineage>
</organism>
<dbReference type="GO" id="GO:0005663">
    <property type="term" value="C:DNA replication factor C complex"/>
    <property type="evidence" value="ECO:0007669"/>
    <property type="project" value="TreeGrafter"/>
</dbReference>
<dbReference type="SMART" id="SM00382">
    <property type="entry name" value="AAA"/>
    <property type="match status" value="1"/>
</dbReference>
<feature type="domain" description="AAA+ ATPase" evidence="7">
    <location>
        <begin position="63"/>
        <end position="189"/>
    </location>
</feature>
<evidence type="ECO:0000259" key="7">
    <source>
        <dbReference type="SMART" id="SM00382"/>
    </source>
</evidence>
<dbReference type="GO" id="GO:0006261">
    <property type="term" value="P:DNA-templated DNA replication"/>
    <property type="evidence" value="ECO:0007669"/>
    <property type="project" value="TreeGrafter"/>
</dbReference>
<dbReference type="PANTHER" id="PTHR11669">
    <property type="entry name" value="REPLICATION FACTOR C / DNA POLYMERASE III GAMMA-TAU SUBUNIT"/>
    <property type="match status" value="1"/>
</dbReference>
<dbReference type="KEGG" id="gmw:113512070"/>
<dbReference type="CDD" id="cd18140">
    <property type="entry name" value="HLD_clamp_RFC"/>
    <property type="match status" value="1"/>
</dbReference>
<proteinExistence type="inferred from homology"/>
<dbReference type="Gene3D" id="1.20.272.10">
    <property type="match status" value="1"/>
</dbReference>
<dbReference type="GO" id="GO:0005634">
    <property type="term" value="C:nucleus"/>
    <property type="evidence" value="ECO:0007669"/>
    <property type="project" value="UniProtKB-SubCell"/>
</dbReference>
<evidence type="ECO:0000256" key="3">
    <source>
        <dbReference type="ARBA" id="ARBA00022741"/>
    </source>
</evidence>
<dbReference type="InterPro" id="IPR013748">
    <property type="entry name" value="Rep_factorC_C"/>
</dbReference>
<reference evidence="9" key="1">
    <citation type="submission" date="2025-08" db="UniProtKB">
        <authorList>
            <consortium name="RefSeq"/>
        </authorList>
    </citation>
    <scope>IDENTIFICATION</scope>
    <source>
        <tissue evidence="9">Whole larvae</tissue>
    </source>
</reference>
<dbReference type="InterPro" id="IPR008921">
    <property type="entry name" value="DNA_pol3_clamp-load_cplx_C"/>
</dbReference>
<dbReference type="InterPro" id="IPR027417">
    <property type="entry name" value="P-loop_NTPase"/>
</dbReference>
<evidence type="ECO:0000313" key="9">
    <source>
        <dbReference type="RefSeq" id="XP_026751642.2"/>
    </source>
</evidence>
<dbReference type="GO" id="GO:0016887">
    <property type="term" value="F:ATP hydrolysis activity"/>
    <property type="evidence" value="ECO:0007669"/>
    <property type="project" value="InterPro"/>
</dbReference>
<dbReference type="InterPro" id="IPR047854">
    <property type="entry name" value="RFC_lid"/>
</dbReference>
<dbReference type="FunCoup" id="A0A6J1WK67">
    <property type="interactions" value="1182"/>
</dbReference>
<evidence type="ECO:0000256" key="1">
    <source>
        <dbReference type="ARBA" id="ARBA00005378"/>
    </source>
</evidence>
<feature type="compositionally biased region" description="Low complexity" evidence="6">
    <location>
        <begin position="16"/>
        <end position="28"/>
    </location>
</feature>
<dbReference type="InterPro" id="IPR003959">
    <property type="entry name" value="ATPase_AAA_core"/>
</dbReference>
<dbReference type="GO" id="GO:0003677">
    <property type="term" value="F:DNA binding"/>
    <property type="evidence" value="ECO:0007669"/>
    <property type="project" value="InterPro"/>
</dbReference>
<sequence length="350" mass="38469">MSDEIITIMEVDDSETTQTKSNKSSKSTTHLPWIEKYRPQVFTDIVGNEDTVSRLAFFARAGNAPNIIIAGPPGVGKTTTILCLARALLGTSFKDAVLELNASNDRGIDVVRNKIKMFAQQKVTLPPGRHKIVILDEADSMTEGAQQALRRTMELYSSTTRFALAANNSEKIIEPIQSRCAVLRYSRLTDAQILAKVLEVCQKENLSYTEEGISAVVFTAQGDLRSALNNLQSTAQGFGHISPDNVFKVCDEPHPLLVKNMLEACTKQDIHAAYKVIANLCKLGYAAEDIVSNIFRVCKTLDISEDLKLAFIREVGLTHMRVADGLASPLQLAALLARMCRVAAGHEPHW</sequence>
<dbReference type="PANTHER" id="PTHR11669:SF5">
    <property type="entry name" value="REPLICATION FACTOR C SUBUNIT 2"/>
    <property type="match status" value="1"/>
</dbReference>
<dbReference type="Proteomes" id="UP001652740">
    <property type="component" value="Unplaced"/>
</dbReference>
<dbReference type="SUPFAM" id="SSF48019">
    <property type="entry name" value="post-AAA+ oligomerization domain-like"/>
    <property type="match status" value="1"/>
</dbReference>
<protein>
    <recommendedName>
        <fullName evidence="5">Replication factor C subunit 2</fullName>
    </recommendedName>
</protein>
<dbReference type="InParanoid" id="A0A6J1WK67"/>
<evidence type="ECO:0000256" key="4">
    <source>
        <dbReference type="ARBA" id="ARBA00022840"/>
    </source>
</evidence>
<dbReference type="GO" id="GO:0006281">
    <property type="term" value="P:DNA repair"/>
    <property type="evidence" value="ECO:0007669"/>
    <property type="project" value="TreeGrafter"/>
</dbReference>
<keyword evidence="3" id="KW-0547">Nucleotide-binding</keyword>
<accession>A0A6J1WK67</accession>
<dbReference type="Pfam" id="PF08542">
    <property type="entry name" value="Rep_fac_C"/>
    <property type="match status" value="1"/>
</dbReference>
<dbReference type="GeneID" id="113512070"/>
<evidence type="ECO:0000256" key="5">
    <source>
        <dbReference type="ARBA" id="ARBA00040745"/>
    </source>
</evidence>